<feature type="domain" description="C2" evidence="4">
    <location>
        <begin position="356"/>
        <end position="484"/>
    </location>
</feature>
<dbReference type="GO" id="GO:0005544">
    <property type="term" value="F:calcium-dependent phospholipid binding"/>
    <property type="evidence" value="ECO:0007669"/>
    <property type="project" value="TreeGrafter"/>
</dbReference>
<dbReference type="Proteomes" id="UP000215902">
    <property type="component" value="Unassembled WGS sequence"/>
</dbReference>
<dbReference type="GO" id="GO:0048791">
    <property type="term" value="P:calcium ion-regulated exocytosis of neurotransmitter"/>
    <property type="evidence" value="ECO:0007669"/>
    <property type="project" value="TreeGrafter"/>
</dbReference>
<keyword evidence="7" id="KW-1185">Reference proteome</keyword>
<feature type="signal peptide" evidence="3">
    <location>
        <begin position="1"/>
        <end position="28"/>
    </location>
</feature>
<evidence type="ECO:0000313" key="6">
    <source>
        <dbReference type="EMBL" id="PAA77276.1"/>
    </source>
</evidence>
<dbReference type="Pfam" id="PF00168">
    <property type="entry name" value="C2"/>
    <property type="match status" value="2"/>
</dbReference>
<dbReference type="OrthoDB" id="10259057at2759"/>
<evidence type="ECO:0000259" key="4">
    <source>
        <dbReference type="PROSITE" id="PS50004"/>
    </source>
</evidence>
<dbReference type="InterPro" id="IPR000008">
    <property type="entry name" value="C2_dom"/>
</dbReference>
<dbReference type="GO" id="GO:0000149">
    <property type="term" value="F:SNARE binding"/>
    <property type="evidence" value="ECO:0007669"/>
    <property type="project" value="TreeGrafter"/>
</dbReference>
<organism evidence="6 7">
    <name type="scientific">Macrostomum lignano</name>
    <dbReference type="NCBI Taxonomy" id="282301"/>
    <lineage>
        <taxon>Eukaryota</taxon>
        <taxon>Metazoa</taxon>
        <taxon>Spiralia</taxon>
        <taxon>Lophotrochozoa</taxon>
        <taxon>Platyhelminthes</taxon>
        <taxon>Rhabditophora</taxon>
        <taxon>Macrostomorpha</taxon>
        <taxon>Macrostomida</taxon>
        <taxon>Macrostomidae</taxon>
        <taxon>Macrostomum</taxon>
    </lineage>
</organism>
<keyword evidence="2" id="KW-0472">Membrane</keyword>
<name>A0A267FU64_9PLAT</name>
<feature type="compositionally biased region" description="Basic and acidic residues" evidence="1">
    <location>
        <begin position="504"/>
        <end position="524"/>
    </location>
</feature>
<dbReference type="EMBL" id="NIVC01000875">
    <property type="protein sequence ID" value="PAA75554.1"/>
    <property type="molecule type" value="Genomic_DNA"/>
</dbReference>
<dbReference type="STRING" id="282301.A0A267FU64"/>
<evidence type="ECO:0000313" key="7">
    <source>
        <dbReference type="Proteomes" id="UP000215902"/>
    </source>
</evidence>
<dbReference type="PANTHER" id="PTHR10024:SF227">
    <property type="entry name" value="SYNAPTOTAGMIN 1"/>
    <property type="match status" value="1"/>
</dbReference>
<dbReference type="EMBL" id="NIVC01000754">
    <property type="protein sequence ID" value="PAA77276.1"/>
    <property type="molecule type" value="Genomic_DNA"/>
</dbReference>
<feature type="region of interest" description="Disordered" evidence="1">
    <location>
        <begin position="497"/>
        <end position="527"/>
    </location>
</feature>
<dbReference type="PANTHER" id="PTHR10024">
    <property type="entry name" value="SYNAPTOTAGMIN"/>
    <property type="match status" value="1"/>
</dbReference>
<keyword evidence="2" id="KW-1133">Transmembrane helix</keyword>
<protein>
    <recommendedName>
        <fullName evidence="4">C2 domain-containing protein</fullName>
    </recommendedName>
</protein>
<dbReference type="InterPro" id="IPR035892">
    <property type="entry name" value="C2_domain_sf"/>
</dbReference>
<dbReference type="GO" id="GO:0005886">
    <property type="term" value="C:plasma membrane"/>
    <property type="evidence" value="ECO:0007669"/>
    <property type="project" value="TreeGrafter"/>
</dbReference>
<dbReference type="GO" id="GO:0098793">
    <property type="term" value="C:presynapse"/>
    <property type="evidence" value="ECO:0007669"/>
    <property type="project" value="GOC"/>
</dbReference>
<dbReference type="GO" id="GO:0001786">
    <property type="term" value="F:phosphatidylserine binding"/>
    <property type="evidence" value="ECO:0007669"/>
    <property type="project" value="TreeGrafter"/>
</dbReference>
<keyword evidence="3" id="KW-0732">Signal</keyword>
<evidence type="ECO:0000313" key="5">
    <source>
        <dbReference type="EMBL" id="PAA75554.1"/>
    </source>
</evidence>
<accession>A0A267FU64</accession>
<dbReference type="GO" id="GO:0048488">
    <property type="term" value="P:synaptic vesicle endocytosis"/>
    <property type="evidence" value="ECO:0007669"/>
    <property type="project" value="TreeGrafter"/>
</dbReference>
<sequence length="539" mass="60268">MAQPAQQLLLHLLLLMLTTSLLTSQASSAAVKSSDKLEEELLQLRELIASELERRAAVRLEDGDSPALTDRKAPASLADVVAGAKAYASGLATSAAPPPPGTTLELKDEAVTPIWSNSSSRVNGTSPAGLFSPQWFAHLLTVMPLAAWIAVLCGAGLLLCALLALIIYCCCCRSKDFYDGSRQRLKRQDGYGMTFKDLDIVGKEQPPYGVINYSLEYDVPSCELIITATSCIGLPKDLKQLDPYLVMHVSQDSIAGKKKHRSHSAGQTSERSKIVKNTVNPAFNYTRVVKIRDKRLLRRTVIKFEIYDYDIGSRHQMIARRELKLAKLGEKLDDILGRKVEYTKNLKAGINEEANGPGDICLALCYSTMDKLNKYLWVHVIECKGVFIQRFGEPDFDTLPNTYVKLALHVPGSRRTIQSTKLIKASRNPYFNEQFIFKTELSEYISLRVSLMHRSETLGIKRVIGSQTLSMQADKDSIERLHWRDVLEKQDIPSARWHSLVTPEDERKTTERKEAEERKRKLERAEDEAAAAAAAALYQ</sequence>
<evidence type="ECO:0000256" key="1">
    <source>
        <dbReference type="SAM" id="MobiDB-lite"/>
    </source>
</evidence>
<dbReference type="GO" id="GO:0070382">
    <property type="term" value="C:exocytic vesicle"/>
    <property type="evidence" value="ECO:0007669"/>
    <property type="project" value="TreeGrafter"/>
</dbReference>
<gene>
    <name evidence="6" type="ORF">BOX15_Mlig006975g1</name>
    <name evidence="5" type="ORF">BOX15_Mlig006975g2</name>
</gene>
<dbReference type="PROSITE" id="PS50004">
    <property type="entry name" value="C2"/>
    <property type="match status" value="2"/>
</dbReference>
<dbReference type="AlphaFoldDB" id="A0A267FU64"/>
<reference evidence="6 7" key="1">
    <citation type="submission" date="2017-06" db="EMBL/GenBank/DDBJ databases">
        <title>A platform for efficient transgenesis in Macrostomum lignano, a flatworm model organism for stem cell research.</title>
        <authorList>
            <person name="Berezikov E."/>
        </authorList>
    </citation>
    <scope>NUCLEOTIDE SEQUENCE [LARGE SCALE GENOMIC DNA]</scope>
    <source>
        <strain evidence="6">DV1</strain>
        <tissue evidence="6">Whole organism</tissue>
    </source>
</reference>
<dbReference type="SUPFAM" id="SSF49562">
    <property type="entry name" value="C2 domain (Calcium/lipid-binding domain, CaLB)"/>
    <property type="match status" value="2"/>
</dbReference>
<dbReference type="GO" id="GO:0030276">
    <property type="term" value="F:clathrin binding"/>
    <property type="evidence" value="ECO:0007669"/>
    <property type="project" value="TreeGrafter"/>
</dbReference>
<proteinExistence type="predicted"/>
<dbReference type="SMART" id="SM00239">
    <property type="entry name" value="C2"/>
    <property type="match status" value="2"/>
</dbReference>
<dbReference type="Gene3D" id="2.60.40.150">
    <property type="entry name" value="C2 domain"/>
    <property type="match status" value="2"/>
</dbReference>
<keyword evidence="2" id="KW-0812">Transmembrane</keyword>
<comment type="caution">
    <text evidence="6">The sequence shown here is derived from an EMBL/GenBank/DDBJ whole genome shotgun (WGS) entry which is preliminary data.</text>
</comment>
<dbReference type="GO" id="GO:0005509">
    <property type="term" value="F:calcium ion binding"/>
    <property type="evidence" value="ECO:0007669"/>
    <property type="project" value="TreeGrafter"/>
</dbReference>
<evidence type="ECO:0000256" key="3">
    <source>
        <dbReference type="SAM" id="SignalP"/>
    </source>
</evidence>
<feature type="chain" id="PRO_5011916150" description="C2 domain-containing protein" evidence="3">
    <location>
        <begin position="29"/>
        <end position="539"/>
    </location>
</feature>
<evidence type="ECO:0000256" key="2">
    <source>
        <dbReference type="SAM" id="Phobius"/>
    </source>
</evidence>
<feature type="transmembrane region" description="Helical" evidence="2">
    <location>
        <begin position="145"/>
        <end position="168"/>
    </location>
</feature>
<feature type="domain" description="C2" evidence="4">
    <location>
        <begin position="207"/>
        <end position="339"/>
    </location>
</feature>